<evidence type="ECO:0000313" key="1">
    <source>
        <dbReference type="EMBL" id="SVB96425.1"/>
    </source>
</evidence>
<protein>
    <submittedName>
        <fullName evidence="1">Uncharacterized protein</fullName>
    </submittedName>
</protein>
<proteinExistence type="predicted"/>
<dbReference type="EMBL" id="UINC01066086">
    <property type="protein sequence ID" value="SVB96425.1"/>
    <property type="molecule type" value="Genomic_DNA"/>
</dbReference>
<dbReference type="AlphaFoldDB" id="A0A382IAQ2"/>
<reference evidence="1" key="1">
    <citation type="submission" date="2018-05" db="EMBL/GenBank/DDBJ databases">
        <authorList>
            <person name="Lanie J.A."/>
            <person name="Ng W.-L."/>
            <person name="Kazmierczak K.M."/>
            <person name="Andrzejewski T.M."/>
            <person name="Davidsen T.M."/>
            <person name="Wayne K.J."/>
            <person name="Tettelin H."/>
            <person name="Glass J.I."/>
            <person name="Rusch D."/>
            <person name="Podicherti R."/>
            <person name="Tsui H.-C.T."/>
            <person name="Winkler M.E."/>
        </authorList>
    </citation>
    <scope>NUCLEOTIDE SEQUENCE</scope>
</reference>
<sequence length="26" mass="2835">MRPILLREGLKASAGDIEVNKLGKIL</sequence>
<accession>A0A382IAQ2</accession>
<name>A0A382IAQ2_9ZZZZ</name>
<gene>
    <name evidence="1" type="ORF">METZ01_LOCUS249279</name>
</gene>
<organism evidence="1">
    <name type="scientific">marine metagenome</name>
    <dbReference type="NCBI Taxonomy" id="408172"/>
    <lineage>
        <taxon>unclassified sequences</taxon>
        <taxon>metagenomes</taxon>
        <taxon>ecological metagenomes</taxon>
    </lineage>
</organism>